<dbReference type="AlphaFoldDB" id="A0A0W0WCZ6"/>
<protein>
    <submittedName>
        <fullName evidence="1">Transmembrane protein</fullName>
    </submittedName>
</protein>
<dbReference type="PANTHER" id="PTHR39084">
    <property type="entry name" value="MEMBRANE PROTEIN-RELATED"/>
    <property type="match status" value="1"/>
</dbReference>
<dbReference type="OrthoDB" id="9813718at2"/>
<dbReference type="Pfam" id="PF02308">
    <property type="entry name" value="MgtC"/>
    <property type="match status" value="1"/>
</dbReference>
<keyword evidence="2" id="KW-1185">Reference proteome</keyword>
<dbReference type="Pfam" id="PF13194">
    <property type="entry name" value="DUF4010"/>
    <property type="match status" value="1"/>
</dbReference>
<reference evidence="1 2" key="1">
    <citation type="submission" date="2015-11" db="EMBL/GenBank/DDBJ databases">
        <title>Genomic analysis of 38 Legionella species identifies large and diverse effector repertoires.</title>
        <authorList>
            <person name="Burstein D."/>
            <person name="Amaro F."/>
            <person name="Zusman T."/>
            <person name="Lifshitz Z."/>
            <person name="Cohen O."/>
            <person name="Gilbert J.A."/>
            <person name="Pupko T."/>
            <person name="Shuman H.A."/>
            <person name="Segal G."/>
        </authorList>
    </citation>
    <scope>NUCLEOTIDE SEQUENCE [LARGE SCALE GENOMIC DNA]</scope>
    <source>
        <strain evidence="1 2">Bercovier 4</strain>
    </source>
</reference>
<dbReference type="PANTHER" id="PTHR39084:SF1">
    <property type="entry name" value="DUF4010 DOMAIN-CONTAINING PROTEIN"/>
    <property type="match status" value="1"/>
</dbReference>
<evidence type="ECO:0000313" key="1">
    <source>
        <dbReference type="EMBL" id="KTD30204.1"/>
    </source>
</evidence>
<sequence length="417" mass="45740">MLELLQPFFLSLAAGLIIGIERERKLVKSSKAIGLRTFILFSLLGTLVAKINQPTLTLSLSLFIFASLLISYYRATESHEKAGEIGVTTEMAAAMVFMLGYLMYEQMLLASCLTTALFLILYGRSSLHEFAREKITAKEIEASITIVIISLAVISFLPNRIVDPWQLFNPQKAGIIIMILAMMQFGGYIAIRLFGQNLGMVLLGFFGGLISSTAVFATIAEAERNKKYISYQRIVAAIFATIASLIAFVVVIAVVDLRLLQYIIWPLISAIFMGTLISYVIFGKKNHSKINIIQTNPLDFKAILKLALIIIGVLLLISLTKKYLGPGALPYAAFITGLFDIHGMAYALAVLFSNGLLTLAESTELLAITAGASFISKFALIWIIAHNRFSTLLSLFLIAMLAAGSTAYFFIMVQLPS</sequence>
<dbReference type="EMBL" id="LNYH01000034">
    <property type="protein sequence ID" value="KTD30204.1"/>
    <property type="molecule type" value="Genomic_DNA"/>
</dbReference>
<keyword evidence="1" id="KW-0812">Transmembrane</keyword>
<dbReference type="PATRIC" id="fig|454.4.peg.819"/>
<organism evidence="1 2">
    <name type="scientific">Legionella israelensis</name>
    <dbReference type="NCBI Taxonomy" id="454"/>
    <lineage>
        <taxon>Bacteria</taxon>
        <taxon>Pseudomonadati</taxon>
        <taxon>Pseudomonadota</taxon>
        <taxon>Gammaproteobacteria</taxon>
        <taxon>Legionellales</taxon>
        <taxon>Legionellaceae</taxon>
        <taxon>Legionella</taxon>
    </lineage>
</organism>
<comment type="caution">
    <text evidence="1">The sequence shown here is derived from an EMBL/GenBank/DDBJ whole genome shotgun (WGS) entry which is preliminary data.</text>
</comment>
<dbReference type="STRING" id="454.Lisr_0762"/>
<dbReference type="InterPro" id="IPR025105">
    <property type="entry name" value="DUF4010"/>
</dbReference>
<accession>A0A0W0WCZ6</accession>
<evidence type="ECO:0000313" key="2">
    <source>
        <dbReference type="Proteomes" id="UP000054761"/>
    </source>
</evidence>
<gene>
    <name evidence="1" type="ORF">Lisr_0762</name>
</gene>
<dbReference type="Proteomes" id="UP000054761">
    <property type="component" value="Unassembled WGS sequence"/>
</dbReference>
<dbReference type="InterPro" id="IPR049177">
    <property type="entry name" value="MgtC_SapB_SrpB_YhiD_N"/>
</dbReference>
<name>A0A0W0WCZ6_9GAMM</name>
<proteinExistence type="predicted"/>
<keyword evidence="1" id="KW-0472">Membrane</keyword>
<dbReference type="RefSeq" id="WP_058501139.1">
    <property type="nucleotide sequence ID" value="NZ_CAAAJA010000114.1"/>
</dbReference>